<accession>A0A8H6R4J9</accession>
<organism evidence="2 3">
    <name type="scientific">Pseudocercospora fuligena</name>
    <dbReference type="NCBI Taxonomy" id="685502"/>
    <lineage>
        <taxon>Eukaryota</taxon>
        <taxon>Fungi</taxon>
        <taxon>Dikarya</taxon>
        <taxon>Ascomycota</taxon>
        <taxon>Pezizomycotina</taxon>
        <taxon>Dothideomycetes</taxon>
        <taxon>Dothideomycetidae</taxon>
        <taxon>Mycosphaerellales</taxon>
        <taxon>Mycosphaerellaceae</taxon>
        <taxon>Pseudocercospora</taxon>
    </lineage>
</organism>
<reference evidence="2" key="1">
    <citation type="submission" date="2020-04" db="EMBL/GenBank/DDBJ databases">
        <title>Draft genome resource of the tomato pathogen Pseudocercospora fuligena.</title>
        <authorList>
            <person name="Zaccaron A."/>
        </authorList>
    </citation>
    <scope>NUCLEOTIDE SEQUENCE</scope>
    <source>
        <strain evidence="2">PF001</strain>
    </source>
</reference>
<comment type="caution">
    <text evidence="2">The sequence shown here is derived from an EMBL/GenBank/DDBJ whole genome shotgun (WGS) entry which is preliminary data.</text>
</comment>
<sequence>MVSTPDLGSTGVLSSPDCEPSGPDGALTENRMKWLLESSLRIASTQSANTLALSTTISAIGFPMMLLAVLPVTSCHDGLTHRTLPSRSSSRIALRDCSAAFLRSSRSSRMSMEIVLSICPFSGVITAASSLRASTAGGTSVACGCPGPGSAIVSFALYCLLSCSL</sequence>
<dbReference type="EMBL" id="JABCIY010000344">
    <property type="protein sequence ID" value="KAF7185064.1"/>
    <property type="molecule type" value="Genomic_DNA"/>
</dbReference>
<feature type="compositionally biased region" description="Polar residues" evidence="1">
    <location>
        <begin position="1"/>
        <end position="13"/>
    </location>
</feature>
<name>A0A8H6R4J9_9PEZI</name>
<protein>
    <submittedName>
        <fullName evidence="2">Uncharacterized protein</fullName>
    </submittedName>
</protein>
<evidence type="ECO:0000313" key="3">
    <source>
        <dbReference type="Proteomes" id="UP000660729"/>
    </source>
</evidence>
<dbReference type="AlphaFoldDB" id="A0A8H6R4J9"/>
<dbReference type="Proteomes" id="UP000660729">
    <property type="component" value="Unassembled WGS sequence"/>
</dbReference>
<keyword evidence="3" id="KW-1185">Reference proteome</keyword>
<feature type="region of interest" description="Disordered" evidence="1">
    <location>
        <begin position="1"/>
        <end position="24"/>
    </location>
</feature>
<evidence type="ECO:0000256" key="1">
    <source>
        <dbReference type="SAM" id="MobiDB-lite"/>
    </source>
</evidence>
<proteinExistence type="predicted"/>
<evidence type="ECO:0000313" key="2">
    <source>
        <dbReference type="EMBL" id="KAF7185064.1"/>
    </source>
</evidence>
<gene>
    <name evidence="2" type="ORF">HII31_13687</name>
</gene>